<keyword evidence="2" id="KW-1185">Reference proteome</keyword>
<proteinExistence type="predicted"/>
<organism evidence="1 2">
    <name type="scientific">Rasamsonia emersonii (strain ATCC 16479 / CBS 393.64 / IMI 116815)</name>
    <dbReference type="NCBI Taxonomy" id="1408163"/>
    <lineage>
        <taxon>Eukaryota</taxon>
        <taxon>Fungi</taxon>
        <taxon>Dikarya</taxon>
        <taxon>Ascomycota</taxon>
        <taxon>Pezizomycotina</taxon>
        <taxon>Eurotiomycetes</taxon>
        <taxon>Eurotiomycetidae</taxon>
        <taxon>Eurotiales</taxon>
        <taxon>Trichocomaceae</taxon>
        <taxon>Rasamsonia</taxon>
    </lineage>
</organism>
<dbReference type="EMBL" id="LASV01000678">
    <property type="protein sequence ID" value="KKA17276.1"/>
    <property type="molecule type" value="Genomic_DNA"/>
</dbReference>
<name>A0A0F4YHB0_RASE3</name>
<dbReference type="Proteomes" id="UP000053958">
    <property type="component" value="Unassembled WGS sequence"/>
</dbReference>
<feature type="non-terminal residue" evidence="1">
    <location>
        <position position="1"/>
    </location>
</feature>
<dbReference type="RefSeq" id="XP_013323888.1">
    <property type="nucleotide sequence ID" value="XM_013468434.1"/>
</dbReference>
<gene>
    <name evidence="1" type="ORF">T310_8953</name>
</gene>
<sequence length="160" mass="17533">CRPCRNVVVGVGRNATPPPGVDSTKPPTGEDEAFFLEAIGWMEWIVPNLDMQPQGLGRHEMAPRVDSTKPRQDPIANIYNTGLCPTGRACLRTFKRSGEEGGEGSRCERVLVAGVACHRQMASMGIRRSACQLLDAPIDQFLQRVKGLQLRGRLGHTPRS</sequence>
<dbReference type="AlphaFoldDB" id="A0A0F4YHB0"/>
<reference evidence="1 2" key="1">
    <citation type="submission" date="2015-04" db="EMBL/GenBank/DDBJ databases">
        <authorList>
            <person name="Heijne W.H."/>
            <person name="Fedorova N.D."/>
            <person name="Nierman W.C."/>
            <person name="Vollebregt A.W."/>
            <person name="Zhao Z."/>
            <person name="Wu L."/>
            <person name="Kumar M."/>
            <person name="Stam H."/>
            <person name="van den Berg M.A."/>
            <person name="Pel H.J."/>
        </authorList>
    </citation>
    <scope>NUCLEOTIDE SEQUENCE [LARGE SCALE GENOMIC DNA]</scope>
    <source>
        <strain evidence="1 2">CBS 393.64</strain>
    </source>
</reference>
<evidence type="ECO:0000313" key="1">
    <source>
        <dbReference type="EMBL" id="KKA17276.1"/>
    </source>
</evidence>
<comment type="caution">
    <text evidence="1">The sequence shown here is derived from an EMBL/GenBank/DDBJ whole genome shotgun (WGS) entry which is preliminary data.</text>
</comment>
<evidence type="ECO:0000313" key="2">
    <source>
        <dbReference type="Proteomes" id="UP000053958"/>
    </source>
</evidence>
<protein>
    <submittedName>
        <fullName evidence="1">Uncharacterized protein</fullName>
    </submittedName>
</protein>
<dbReference type="GeneID" id="25321044"/>
<accession>A0A0F4YHB0</accession>